<evidence type="ECO:0000256" key="8">
    <source>
        <dbReference type="HAMAP-Rule" id="MF_00377"/>
    </source>
</evidence>
<dbReference type="Gene3D" id="1.10.8.60">
    <property type="match status" value="1"/>
</dbReference>
<dbReference type="PRINTS" id="PR00051">
    <property type="entry name" value="DNAA"/>
</dbReference>
<dbReference type="InterPro" id="IPR013159">
    <property type="entry name" value="DnaA_C"/>
</dbReference>
<feature type="binding site" evidence="8">
    <location>
        <position position="249"/>
    </location>
    <ligand>
        <name>ATP</name>
        <dbReference type="ChEBI" id="CHEBI:30616"/>
    </ligand>
</feature>
<dbReference type="InterPro" id="IPR020591">
    <property type="entry name" value="Chromosome_initiator_DnaA-like"/>
</dbReference>
<dbReference type="CDD" id="cd00009">
    <property type="entry name" value="AAA"/>
    <property type="match status" value="1"/>
</dbReference>
<evidence type="ECO:0000256" key="1">
    <source>
        <dbReference type="ARBA" id="ARBA00006583"/>
    </source>
</evidence>
<comment type="similarity">
    <text evidence="1 8 11">Belongs to the DnaA family.</text>
</comment>
<comment type="caution">
    <text evidence="15">The sequence shown here is derived from an EMBL/GenBank/DDBJ whole genome shotgun (WGS) entry which is preliminary data.</text>
</comment>
<evidence type="ECO:0000259" key="14">
    <source>
        <dbReference type="SMART" id="SM00760"/>
    </source>
</evidence>
<name>A0ABV5LT15_9ACTN</name>
<feature type="region of interest" description="Domain III, AAA+ region" evidence="8">
    <location>
        <begin position="201"/>
        <end position="417"/>
    </location>
</feature>
<dbReference type="PANTHER" id="PTHR30050:SF2">
    <property type="entry name" value="CHROMOSOMAL REPLICATION INITIATOR PROTEIN DNAA"/>
    <property type="match status" value="1"/>
</dbReference>
<dbReference type="SMART" id="SM00760">
    <property type="entry name" value="Bac_DnaA_C"/>
    <property type="match status" value="1"/>
</dbReference>
<dbReference type="InterPro" id="IPR027417">
    <property type="entry name" value="P-loop_NTPase"/>
</dbReference>
<dbReference type="SUPFAM" id="SSF48295">
    <property type="entry name" value="TrpR-like"/>
    <property type="match status" value="1"/>
</dbReference>
<keyword evidence="3 8" id="KW-0235">DNA replication</keyword>
<dbReference type="PROSITE" id="PS01008">
    <property type="entry name" value="DNAA"/>
    <property type="match status" value="1"/>
</dbReference>
<dbReference type="InterPro" id="IPR010921">
    <property type="entry name" value="Trp_repressor/repl_initiator"/>
</dbReference>
<dbReference type="InterPro" id="IPR018312">
    <property type="entry name" value="Chromosome_initiator_DnaA_CS"/>
</dbReference>
<evidence type="ECO:0000256" key="11">
    <source>
        <dbReference type="RuleBase" id="RU004227"/>
    </source>
</evidence>
<accession>A0ABV5LT15</accession>
<feature type="binding site" evidence="8">
    <location>
        <position position="247"/>
    </location>
    <ligand>
        <name>ATP</name>
        <dbReference type="ChEBI" id="CHEBI:30616"/>
    </ligand>
</feature>
<dbReference type="EMBL" id="JBHMDM010000004">
    <property type="protein sequence ID" value="MFB9377204.1"/>
    <property type="molecule type" value="Genomic_DNA"/>
</dbReference>
<sequence>MDSDGGDFPSVWERAIATLDDGGVTRHQRAFVRLARPVGLLDGTALLAVPNDLTKEVIEQKVREPLTDALSAQLGTPVRLAVTVDPEVGAMLSPERNGEVRGPRDLERERLATVGAPERTGSPSPGAEGELPRHRQTGSVPAGEDEDAFEDGLGPGAGRGLDDGPLDDSDPDLLFTGYQVDRGPGTGRAGRSKAARPENTRLNPKYIFESFVIGASNRFAHAAATAVAEAPAKAYNPLFIYGESGLGKTHLLHAIGHYAQNLYPGVRVRYVNSEEFTNDFINSIRDDKAQAFQRRYRDVDVLLIDDIQFLSNKVQTQEEFFHTFNTLHNASKQVVITSDLPPKQLSGFEERMRSRFEWGLLTDVQPPDLETRIAILRKKAIGDRLEVPDDVKEFIASKISSNIRELEGALIRVTAFASLNRQAVDMQLAEIVLRDLIPNGDAPEITAAAIMGQTAGYFGITLEDLCGTSRSRTLVTARQIAMYLCRELTQLSLPKIGQHFGGRDHTTVMHAERKIKQQMAERRSTYNQVTELTNRIKKQTGA</sequence>
<evidence type="ECO:0000259" key="13">
    <source>
        <dbReference type="SMART" id="SM00382"/>
    </source>
</evidence>
<dbReference type="NCBIfam" id="NF010686">
    <property type="entry name" value="PRK14086.1"/>
    <property type="match status" value="1"/>
</dbReference>
<keyword evidence="16" id="KW-1185">Reference proteome</keyword>
<feature type="binding site" evidence="8">
    <location>
        <position position="248"/>
    </location>
    <ligand>
        <name>ATP</name>
        <dbReference type="ChEBI" id="CHEBI:30616"/>
    </ligand>
</feature>
<comment type="function">
    <text evidence="8 10">Plays an essential role in the initiation and regulation of chromosomal replication. ATP-DnaA binds to the origin of replication (oriC) to initiate formation of the DNA replication initiation complex once per cell cycle. Binds the DnaA box (a 9 base pair repeat at the origin) and separates the double-stranded (ds)DNA. Forms a right-handed helical filament on oriC DNA; dsDNA binds to the exterior of the filament while single-stranded (ss)DNA is stabiized in the filament's interior. The ATP-DnaA-oriC complex binds and stabilizes one strand of the AT-rich DNA unwinding element (DUE), permitting loading of DNA polymerase. After initiation quickly degrades to an ADP-DnaA complex that is not apt for DNA replication. Binds acidic phospholipids.</text>
</comment>
<feature type="region of interest" description="Domain IV, binds dsDNA" evidence="8">
    <location>
        <begin position="418"/>
        <end position="542"/>
    </location>
</feature>
<evidence type="ECO:0000256" key="9">
    <source>
        <dbReference type="NCBIfam" id="TIGR00362"/>
    </source>
</evidence>
<feature type="region of interest" description="Disordered" evidence="12">
    <location>
        <begin position="112"/>
        <end position="196"/>
    </location>
</feature>
<keyword evidence="7 8" id="KW-0238">DNA-binding</keyword>
<dbReference type="CDD" id="cd06571">
    <property type="entry name" value="Bac_DnaA_C"/>
    <property type="match status" value="1"/>
</dbReference>
<dbReference type="SMART" id="SM00382">
    <property type="entry name" value="AAA"/>
    <property type="match status" value="1"/>
</dbReference>
<dbReference type="RefSeq" id="WP_380134901.1">
    <property type="nucleotide sequence ID" value="NZ_JBHLUI010000003.1"/>
</dbReference>
<dbReference type="PANTHER" id="PTHR30050">
    <property type="entry name" value="CHROMOSOMAL REPLICATION INITIATOR PROTEIN DNAA"/>
    <property type="match status" value="1"/>
</dbReference>
<comment type="subcellular location">
    <subcellularLocation>
        <location evidence="8">Cytoplasm</location>
    </subcellularLocation>
</comment>
<feature type="region of interest" description="Domain I, interacts with DnaA modulators" evidence="8">
    <location>
        <begin position="1"/>
        <end position="128"/>
    </location>
</feature>
<protein>
    <recommendedName>
        <fullName evidence="8 9">Chromosomal replication initiator protein DnaA</fullName>
    </recommendedName>
</protein>
<evidence type="ECO:0000256" key="5">
    <source>
        <dbReference type="ARBA" id="ARBA00022840"/>
    </source>
</evidence>
<feature type="domain" description="AAA+ ATPase" evidence="13">
    <location>
        <begin position="234"/>
        <end position="364"/>
    </location>
</feature>
<keyword evidence="2 8" id="KW-0963">Cytoplasm</keyword>
<organism evidence="15 16">
    <name type="scientific">Kineococcus gynurae</name>
    <dbReference type="NCBI Taxonomy" id="452979"/>
    <lineage>
        <taxon>Bacteria</taxon>
        <taxon>Bacillati</taxon>
        <taxon>Actinomycetota</taxon>
        <taxon>Actinomycetes</taxon>
        <taxon>Kineosporiales</taxon>
        <taxon>Kineosporiaceae</taxon>
        <taxon>Kineococcus</taxon>
    </lineage>
</organism>
<dbReference type="InterPro" id="IPR013317">
    <property type="entry name" value="DnaA_dom"/>
</dbReference>
<dbReference type="NCBIfam" id="TIGR00362">
    <property type="entry name" value="DnaA"/>
    <property type="match status" value="1"/>
</dbReference>
<feature type="binding site" evidence="8">
    <location>
        <position position="245"/>
    </location>
    <ligand>
        <name>ATP</name>
        <dbReference type="ChEBI" id="CHEBI:30616"/>
    </ligand>
</feature>
<evidence type="ECO:0000256" key="6">
    <source>
        <dbReference type="ARBA" id="ARBA00023121"/>
    </source>
</evidence>
<evidence type="ECO:0000256" key="4">
    <source>
        <dbReference type="ARBA" id="ARBA00022741"/>
    </source>
</evidence>
<gene>
    <name evidence="8 15" type="primary">dnaA</name>
    <name evidence="15" type="ORF">ACFFVI_09500</name>
</gene>
<evidence type="ECO:0000256" key="12">
    <source>
        <dbReference type="SAM" id="MobiDB-lite"/>
    </source>
</evidence>
<comment type="subunit">
    <text evidence="8">Oligomerizes as a right-handed, spiral filament on DNA at oriC.</text>
</comment>
<keyword evidence="6 8" id="KW-0446">Lipid-binding</keyword>
<evidence type="ECO:0000313" key="16">
    <source>
        <dbReference type="Proteomes" id="UP001589748"/>
    </source>
</evidence>
<feature type="domain" description="Chromosomal replication initiator DnaA C-terminal" evidence="14">
    <location>
        <begin position="446"/>
        <end position="515"/>
    </location>
</feature>
<comment type="caution">
    <text evidence="8">Lacks conserved residue(s) required for the propagation of feature annotation.</text>
</comment>
<evidence type="ECO:0000256" key="7">
    <source>
        <dbReference type="ARBA" id="ARBA00023125"/>
    </source>
</evidence>
<dbReference type="SUPFAM" id="SSF52540">
    <property type="entry name" value="P-loop containing nucleoside triphosphate hydrolases"/>
    <property type="match status" value="1"/>
</dbReference>
<evidence type="ECO:0000256" key="3">
    <source>
        <dbReference type="ARBA" id="ARBA00022705"/>
    </source>
</evidence>
<dbReference type="Proteomes" id="UP001589748">
    <property type="component" value="Unassembled WGS sequence"/>
</dbReference>
<keyword evidence="5 8" id="KW-0067">ATP-binding</keyword>
<dbReference type="Pfam" id="PF00308">
    <property type="entry name" value="Bac_DnaA"/>
    <property type="match status" value="1"/>
</dbReference>
<keyword evidence="4 8" id="KW-0547">Nucleotide-binding</keyword>
<dbReference type="Gene3D" id="1.10.1750.10">
    <property type="match status" value="1"/>
</dbReference>
<dbReference type="Pfam" id="PF08299">
    <property type="entry name" value="Bac_DnaA_C"/>
    <property type="match status" value="1"/>
</dbReference>
<evidence type="ECO:0000313" key="15">
    <source>
        <dbReference type="EMBL" id="MFB9377204.1"/>
    </source>
</evidence>
<evidence type="ECO:0000256" key="2">
    <source>
        <dbReference type="ARBA" id="ARBA00022490"/>
    </source>
</evidence>
<dbReference type="InterPro" id="IPR003593">
    <property type="entry name" value="AAA+_ATPase"/>
</dbReference>
<dbReference type="InterPro" id="IPR001957">
    <property type="entry name" value="Chromosome_initiator_DnaA"/>
</dbReference>
<dbReference type="Gene3D" id="3.30.300.180">
    <property type="match status" value="1"/>
</dbReference>
<comment type="domain">
    <text evidence="8">Domain I is involved in oligomerization and binding regulators, domain II is flexibile and of varying length in different bacteria, domain III forms the AAA+ region, while domain IV binds dsDNA.</text>
</comment>
<dbReference type="HAMAP" id="MF_00377">
    <property type="entry name" value="DnaA_bact"/>
    <property type="match status" value="1"/>
</dbReference>
<proteinExistence type="inferred from homology"/>
<evidence type="ECO:0000256" key="10">
    <source>
        <dbReference type="RuleBase" id="RU000577"/>
    </source>
</evidence>
<dbReference type="Gene3D" id="3.40.50.300">
    <property type="entry name" value="P-loop containing nucleotide triphosphate hydrolases"/>
    <property type="match status" value="1"/>
</dbReference>
<reference evidence="15 16" key="1">
    <citation type="submission" date="2024-09" db="EMBL/GenBank/DDBJ databases">
        <authorList>
            <person name="Sun Q."/>
            <person name="Mori K."/>
        </authorList>
    </citation>
    <scope>NUCLEOTIDE SEQUENCE [LARGE SCALE GENOMIC DNA]</scope>
    <source>
        <strain evidence="15 16">TISTR 1856</strain>
    </source>
</reference>
<dbReference type="InterPro" id="IPR038454">
    <property type="entry name" value="DnaA_N_sf"/>
</dbReference>